<keyword evidence="2" id="KW-0472">Membrane</keyword>
<feature type="transmembrane region" description="Helical" evidence="2">
    <location>
        <begin position="129"/>
        <end position="151"/>
    </location>
</feature>
<dbReference type="PANTHER" id="PTHR40076:SF1">
    <property type="entry name" value="MEMBRANE PROTEIN"/>
    <property type="match status" value="1"/>
</dbReference>
<evidence type="ECO:0000256" key="2">
    <source>
        <dbReference type="SAM" id="Phobius"/>
    </source>
</evidence>
<feature type="region of interest" description="Disordered" evidence="1">
    <location>
        <begin position="1"/>
        <end position="50"/>
    </location>
</feature>
<keyword evidence="4" id="KW-1185">Reference proteome</keyword>
<accession>A0ABP8X4C3</accession>
<proteinExistence type="predicted"/>
<dbReference type="EMBL" id="BAABKM010000002">
    <property type="protein sequence ID" value="GAA4700559.1"/>
    <property type="molecule type" value="Genomic_DNA"/>
</dbReference>
<feature type="transmembrane region" description="Helical" evidence="2">
    <location>
        <begin position="235"/>
        <end position="265"/>
    </location>
</feature>
<protein>
    <submittedName>
        <fullName evidence="3">DUF2189 domain-containing protein</fullName>
    </submittedName>
</protein>
<keyword evidence="2" id="KW-1133">Transmembrane helix</keyword>
<dbReference type="Proteomes" id="UP001499974">
    <property type="component" value="Unassembled WGS sequence"/>
</dbReference>
<comment type="caution">
    <text evidence="3">The sequence shown here is derived from an EMBL/GenBank/DDBJ whole genome shotgun (WGS) entry which is preliminary data.</text>
</comment>
<feature type="transmembrane region" description="Helical" evidence="2">
    <location>
        <begin position="72"/>
        <end position="93"/>
    </location>
</feature>
<sequence length="281" mass="29166">MSTHEPPPEQVPPPSGESGEVPPPPPPTGGYGEAPPPPPPGPPAPPAGGDSYNLGNALSYGWTKFQANFGQIVVAVLVLVVAVAVVQIVGYLVSNAVRCDPKITYNSDGTFDTDTCSGGLFALSTFVSLLFSAAAFIVSMIISAGIVRGALDITEGRQLDPKTLLRTDNLVPVIVASLIIGVATFVGLVLCILPGIVVIFLTQYTIYFIVDKGLEPVEAIKASIAFTTQNLGNVLVWYIVGGIIALVGFAICFVGALVSVPVVIIGTAYTYKTLNNEPVAA</sequence>
<evidence type="ECO:0000313" key="3">
    <source>
        <dbReference type="EMBL" id="GAA4700559.1"/>
    </source>
</evidence>
<evidence type="ECO:0000313" key="4">
    <source>
        <dbReference type="Proteomes" id="UP001499974"/>
    </source>
</evidence>
<name>A0ABP8X4C3_9ACTN</name>
<keyword evidence="2" id="KW-0812">Transmembrane</keyword>
<dbReference type="PANTHER" id="PTHR40076">
    <property type="entry name" value="MEMBRANE PROTEIN-RELATED"/>
    <property type="match status" value="1"/>
</dbReference>
<feature type="compositionally biased region" description="Pro residues" evidence="1">
    <location>
        <begin position="8"/>
        <end position="46"/>
    </location>
</feature>
<dbReference type="RefSeq" id="WP_345520788.1">
    <property type="nucleotide sequence ID" value="NZ_BAABKM010000002.1"/>
</dbReference>
<reference evidence="4" key="1">
    <citation type="journal article" date="2019" name="Int. J. Syst. Evol. Microbiol.">
        <title>The Global Catalogue of Microorganisms (GCM) 10K type strain sequencing project: providing services to taxonomists for standard genome sequencing and annotation.</title>
        <authorList>
            <consortium name="The Broad Institute Genomics Platform"/>
            <consortium name="The Broad Institute Genome Sequencing Center for Infectious Disease"/>
            <person name="Wu L."/>
            <person name="Ma J."/>
        </authorList>
    </citation>
    <scope>NUCLEOTIDE SEQUENCE [LARGE SCALE GENOMIC DNA]</scope>
    <source>
        <strain evidence="4">JCM 18531</strain>
    </source>
</reference>
<gene>
    <name evidence="3" type="ORF">GCM10023349_16750</name>
</gene>
<evidence type="ECO:0000256" key="1">
    <source>
        <dbReference type="SAM" id="MobiDB-lite"/>
    </source>
</evidence>
<feature type="transmembrane region" description="Helical" evidence="2">
    <location>
        <begin position="171"/>
        <end position="201"/>
    </location>
</feature>
<organism evidence="3 4">
    <name type="scientific">Nocardioides conyzicola</name>
    <dbReference type="NCBI Taxonomy" id="1651781"/>
    <lineage>
        <taxon>Bacteria</taxon>
        <taxon>Bacillati</taxon>
        <taxon>Actinomycetota</taxon>
        <taxon>Actinomycetes</taxon>
        <taxon>Propionibacteriales</taxon>
        <taxon>Nocardioidaceae</taxon>
        <taxon>Nocardioides</taxon>
    </lineage>
</organism>
<dbReference type="InterPro" id="IPR010380">
    <property type="entry name" value="DUF975"/>
</dbReference>